<sequence>MDKLRAMRMFVRVVDAGSFTSVANEMNVTTSLISKEIGRLEEELGVRLLHRSTRGQQLTSIGEGYLKRCRELLVQMDDADAYVQHMQENPRGKLRISVPMALGITDLSQLFSAYMKKYPDVELDIQLGDESLDLIEHGFDLGFRASSQILDSNYVGKPLVRFTYKVCASADYLENHPPIRCTSDLTAHNCFVYSYFKSGNFWPLQQGVSVSGSLRVNSTLFMKQVIEDGLGIGFLPSFVAGEGIEQGKLVEVLPEVSRPDLTLYALYPNRRFTQPKLLNCIEFLQSWFLSRSL</sequence>
<reference evidence="6 7" key="1">
    <citation type="submission" date="2018-05" db="EMBL/GenBank/DDBJ databases">
        <title>Salinimonas sp. HMF8227 Genome sequencing and assembly.</title>
        <authorList>
            <person name="Kang H."/>
            <person name="Kang J."/>
            <person name="Cha I."/>
            <person name="Kim H."/>
            <person name="Joh K."/>
        </authorList>
    </citation>
    <scope>NUCLEOTIDE SEQUENCE [LARGE SCALE GENOMIC DNA]</scope>
    <source>
        <strain evidence="6 7">HMF8227</strain>
    </source>
</reference>
<dbReference type="PROSITE" id="PS50931">
    <property type="entry name" value="HTH_LYSR"/>
    <property type="match status" value="1"/>
</dbReference>
<dbReference type="CDD" id="cd08422">
    <property type="entry name" value="PBP2_CrgA_like"/>
    <property type="match status" value="1"/>
</dbReference>
<keyword evidence="4" id="KW-0804">Transcription</keyword>
<keyword evidence="7" id="KW-1185">Reference proteome</keyword>
<keyword evidence="2" id="KW-0805">Transcription regulation</keyword>
<dbReference type="AlphaFoldDB" id="A0A2S2DZQ8"/>
<dbReference type="SUPFAM" id="SSF46785">
    <property type="entry name" value="Winged helix' DNA-binding domain"/>
    <property type="match status" value="1"/>
</dbReference>
<dbReference type="EMBL" id="CP029347">
    <property type="protein sequence ID" value="AWL10884.1"/>
    <property type="molecule type" value="Genomic_DNA"/>
</dbReference>
<protein>
    <submittedName>
        <fullName evidence="6">Putative HTH-type transcriptional regulator LtrA</fullName>
    </submittedName>
</protein>
<dbReference type="Gene3D" id="1.10.10.10">
    <property type="entry name" value="Winged helix-like DNA-binding domain superfamily/Winged helix DNA-binding domain"/>
    <property type="match status" value="1"/>
</dbReference>
<evidence type="ECO:0000256" key="1">
    <source>
        <dbReference type="ARBA" id="ARBA00009437"/>
    </source>
</evidence>
<dbReference type="GO" id="GO:0043565">
    <property type="term" value="F:sequence-specific DNA binding"/>
    <property type="evidence" value="ECO:0007669"/>
    <property type="project" value="TreeGrafter"/>
</dbReference>
<dbReference type="Pfam" id="PF03466">
    <property type="entry name" value="LysR_substrate"/>
    <property type="match status" value="1"/>
</dbReference>
<evidence type="ECO:0000256" key="2">
    <source>
        <dbReference type="ARBA" id="ARBA00023015"/>
    </source>
</evidence>
<feature type="domain" description="HTH lysR-type" evidence="5">
    <location>
        <begin position="1"/>
        <end position="59"/>
    </location>
</feature>
<dbReference type="RefSeq" id="WP_109338568.1">
    <property type="nucleotide sequence ID" value="NZ_CP029347.1"/>
</dbReference>
<dbReference type="PANTHER" id="PTHR30537">
    <property type="entry name" value="HTH-TYPE TRANSCRIPTIONAL REGULATOR"/>
    <property type="match status" value="1"/>
</dbReference>
<dbReference type="SUPFAM" id="SSF53850">
    <property type="entry name" value="Periplasmic binding protein-like II"/>
    <property type="match status" value="1"/>
</dbReference>
<dbReference type="Proteomes" id="UP000245728">
    <property type="component" value="Chromosome"/>
</dbReference>
<evidence type="ECO:0000256" key="3">
    <source>
        <dbReference type="ARBA" id="ARBA00023125"/>
    </source>
</evidence>
<dbReference type="Gene3D" id="3.40.190.290">
    <property type="match status" value="1"/>
</dbReference>
<comment type="similarity">
    <text evidence="1">Belongs to the LysR transcriptional regulatory family.</text>
</comment>
<dbReference type="GO" id="GO:0006351">
    <property type="term" value="P:DNA-templated transcription"/>
    <property type="evidence" value="ECO:0007669"/>
    <property type="project" value="TreeGrafter"/>
</dbReference>
<dbReference type="InterPro" id="IPR005119">
    <property type="entry name" value="LysR_subst-bd"/>
</dbReference>
<dbReference type="FunFam" id="1.10.10.10:FF:000001">
    <property type="entry name" value="LysR family transcriptional regulator"/>
    <property type="match status" value="1"/>
</dbReference>
<evidence type="ECO:0000313" key="6">
    <source>
        <dbReference type="EMBL" id="AWL10884.1"/>
    </source>
</evidence>
<dbReference type="InterPro" id="IPR058163">
    <property type="entry name" value="LysR-type_TF_proteobact-type"/>
</dbReference>
<dbReference type="KEGG" id="salh:HMF8227_00378"/>
<dbReference type="InterPro" id="IPR036390">
    <property type="entry name" value="WH_DNA-bd_sf"/>
</dbReference>
<dbReference type="Pfam" id="PF00126">
    <property type="entry name" value="HTH_1"/>
    <property type="match status" value="1"/>
</dbReference>
<evidence type="ECO:0000313" key="7">
    <source>
        <dbReference type="Proteomes" id="UP000245728"/>
    </source>
</evidence>
<dbReference type="InterPro" id="IPR036388">
    <property type="entry name" value="WH-like_DNA-bd_sf"/>
</dbReference>
<evidence type="ECO:0000256" key="4">
    <source>
        <dbReference type="ARBA" id="ARBA00023163"/>
    </source>
</evidence>
<organism evidence="6 7">
    <name type="scientific">Saliniradius amylolyticus</name>
    <dbReference type="NCBI Taxonomy" id="2183582"/>
    <lineage>
        <taxon>Bacteria</taxon>
        <taxon>Pseudomonadati</taxon>
        <taxon>Pseudomonadota</taxon>
        <taxon>Gammaproteobacteria</taxon>
        <taxon>Alteromonadales</taxon>
        <taxon>Alteromonadaceae</taxon>
        <taxon>Saliniradius</taxon>
    </lineage>
</organism>
<evidence type="ECO:0000259" key="5">
    <source>
        <dbReference type="PROSITE" id="PS50931"/>
    </source>
</evidence>
<gene>
    <name evidence="6" type="ORF">HMF8227_00378</name>
</gene>
<dbReference type="PANTHER" id="PTHR30537:SF35">
    <property type="entry name" value="TRANSCRIPTIONAL REGULATORY PROTEIN"/>
    <property type="match status" value="1"/>
</dbReference>
<accession>A0A2S2DZQ8</accession>
<keyword evidence="3" id="KW-0238">DNA-binding</keyword>
<dbReference type="GO" id="GO:0003700">
    <property type="term" value="F:DNA-binding transcription factor activity"/>
    <property type="evidence" value="ECO:0007669"/>
    <property type="project" value="InterPro"/>
</dbReference>
<dbReference type="InterPro" id="IPR000847">
    <property type="entry name" value="LysR_HTH_N"/>
</dbReference>
<dbReference type="OrthoDB" id="9786526at2"/>
<name>A0A2S2DZQ8_9ALTE</name>
<proteinExistence type="inferred from homology"/>